<evidence type="ECO:0000313" key="9">
    <source>
        <dbReference type="Proteomes" id="UP000697998"/>
    </source>
</evidence>
<name>A0A935PVE3_9PROT</name>
<comment type="caution">
    <text evidence="8">The sequence shown here is derived from an EMBL/GenBank/DDBJ whole genome shotgun (WGS) entry which is preliminary data.</text>
</comment>
<dbReference type="Pfam" id="PF01899">
    <property type="entry name" value="MNHE"/>
    <property type="match status" value="1"/>
</dbReference>
<dbReference type="Proteomes" id="UP000697998">
    <property type="component" value="Unassembled WGS sequence"/>
</dbReference>
<dbReference type="AlphaFoldDB" id="A0A935PVE3"/>
<dbReference type="PANTHER" id="PTHR34584">
    <property type="entry name" value="NA(+)/H(+) ANTIPORTER SUBUNIT E1"/>
    <property type="match status" value="1"/>
</dbReference>
<evidence type="ECO:0000256" key="4">
    <source>
        <dbReference type="ARBA" id="ARBA00022692"/>
    </source>
</evidence>
<dbReference type="GO" id="GO:0005886">
    <property type="term" value="C:plasma membrane"/>
    <property type="evidence" value="ECO:0007669"/>
    <property type="project" value="UniProtKB-SubCell"/>
</dbReference>
<proteinExistence type="inferred from homology"/>
<reference evidence="8 9" key="1">
    <citation type="submission" date="2020-10" db="EMBL/GenBank/DDBJ databases">
        <title>Connecting structure to function with the recovery of over 1000 high-quality activated sludge metagenome-assembled genomes encoding full-length rRNA genes using long-read sequencing.</title>
        <authorList>
            <person name="Singleton C.M."/>
            <person name="Petriglieri F."/>
            <person name="Kristensen J.M."/>
            <person name="Kirkegaard R.H."/>
            <person name="Michaelsen T.Y."/>
            <person name="Andersen M.H."/>
            <person name="Karst S.M."/>
            <person name="Dueholm M.S."/>
            <person name="Nielsen P.H."/>
            <person name="Albertsen M."/>
        </authorList>
    </citation>
    <scope>NUCLEOTIDE SEQUENCE [LARGE SCALE GENOMIC DNA]</scope>
    <source>
        <strain evidence="8">EsbW_18-Q3-R4-48_BATAC.285</strain>
    </source>
</reference>
<dbReference type="GO" id="GO:0008324">
    <property type="term" value="F:monoatomic cation transmembrane transporter activity"/>
    <property type="evidence" value="ECO:0007669"/>
    <property type="project" value="InterPro"/>
</dbReference>
<evidence type="ECO:0000256" key="6">
    <source>
        <dbReference type="ARBA" id="ARBA00023136"/>
    </source>
</evidence>
<protein>
    <submittedName>
        <fullName evidence="8">Na+/H+ antiporter subunit E</fullName>
    </submittedName>
</protein>
<keyword evidence="6 7" id="KW-0472">Membrane</keyword>
<dbReference type="NCBIfam" id="NF006518">
    <property type="entry name" value="PRK08965.1-2"/>
    <property type="match status" value="1"/>
</dbReference>
<evidence type="ECO:0000256" key="5">
    <source>
        <dbReference type="ARBA" id="ARBA00022989"/>
    </source>
</evidence>
<dbReference type="PIRSF" id="PIRSF019239">
    <property type="entry name" value="MrpE"/>
    <property type="match status" value="1"/>
</dbReference>
<keyword evidence="5 7" id="KW-1133">Transmembrane helix</keyword>
<evidence type="ECO:0000256" key="7">
    <source>
        <dbReference type="SAM" id="Phobius"/>
    </source>
</evidence>
<feature type="transmembrane region" description="Helical" evidence="7">
    <location>
        <begin position="12"/>
        <end position="40"/>
    </location>
</feature>
<evidence type="ECO:0000256" key="1">
    <source>
        <dbReference type="ARBA" id="ARBA00004651"/>
    </source>
</evidence>
<dbReference type="PANTHER" id="PTHR34584:SF1">
    <property type="entry name" value="NA(+)_H(+) ANTIPORTER SUBUNIT E1"/>
    <property type="match status" value="1"/>
</dbReference>
<sequence length="162" mass="17906">MHRLLPRPLLSATVFLLWAVITNAASLGLLVLGGLLAIVLPLLTLPFWPEPPRLVRPWRAVRFLAVFATDIVTANWRVARQVIGPLCGLSPALVEVPLDLRDPFLATLLGSIVSLTPGTVAIDVDQQRWIMLVHALDAPDPQALVREIKDRYELPLKEIFAC</sequence>
<organism evidence="8 9">
    <name type="scientific">Candidatus Accumulibacter proximus</name>
    <dbReference type="NCBI Taxonomy" id="2954385"/>
    <lineage>
        <taxon>Bacteria</taxon>
        <taxon>Pseudomonadati</taxon>
        <taxon>Pseudomonadota</taxon>
        <taxon>Betaproteobacteria</taxon>
        <taxon>Candidatus Accumulibacter</taxon>
    </lineage>
</organism>
<evidence type="ECO:0000313" key="8">
    <source>
        <dbReference type="EMBL" id="MBK7674035.1"/>
    </source>
</evidence>
<gene>
    <name evidence="8" type="ORF">IPJ27_04310</name>
</gene>
<keyword evidence="3" id="KW-1003">Cell membrane</keyword>
<accession>A0A935PVE3</accession>
<comment type="similarity">
    <text evidence="2">Belongs to the CPA3 antiporters (TC 2.A.63) subunit E family.</text>
</comment>
<dbReference type="EMBL" id="JADJMH010000002">
    <property type="protein sequence ID" value="MBK7674035.1"/>
    <property type="molecule type" value="Genomic_DNA"/>
</dbReference>
<evidence type="ECO:0000256" key="2">
    <source>
        <dbReference type="ARBA" id="ARBA00006228"/>
    </source>
</evidence>
<keyword evidence="4 7" id="KW-0812">Transmembrane</keyword>
<dbReference type="InterPro" id="IPR002758">
    <property type="entry name" value="Cation_antiport_E"/>
</dbReference>
<comment type="subcellular location">
    <subcellularLocation>
        <location evidence="1">Cell membrane</location>
        <topology evidence="1">Multi-pass membrane protein</topology>
    </subcellularLocation>
</comment>
<evidence type="ECO:0000256" key="3">
    <source>
        <dbReference type="ARBA" id="ARBA00022475"/>
    </source>
</evidence>